<comment type="caution">
    <text evidence="3">The sequence shown here is derived from an EMBL/GenBank/DDBJ whole genome shotgun (WGS) entry which is preliminary data.</text>
</comment>
<dbReference type="EMBL" id="JAAC01000172">
    <property type="protein sequence ID" value="KDE61585.1"/>
    <property type="molecule type" value="Genomic_DNA"/>
</dbReference>
<dbReference type="RefSeq" id="WP_147368369.1">
    <property type="nucleotide sequence ID" value="NZ_JAAC01000172.1"/>
</dbReference>
<protein>
    <submittedName>
        <fullName evidence="3">Transposase</fullName>
    </submittedName>
</protein>
<evidence type="ECO:0000313" key="3">
    <source>
        <dbReference type="EMBL" id="KDE61585.1"/>
    </source>
</evidence>
<dbReference type="AlphaFoldDB" id="A0AB73BUC0"/>
<evidence type="ECO:0000313" key="4">
    <source>
        <dbReference type="Proteomes" id="UP000027473"/>
    </source>
</evidence>
<dbReference type="Proteomes" id="UP000027473">
    <property type="component" value="Unassembled WGS sequence"/>
</dbReference>
<sequence>MVQKQYITKRQKGKHLTLSERGKIEAYWNMGFSKTEIALRIGVSRRTIQREIQRGWVSGLLTSELDTYDSYVAQTAQRKYEEKQNSKEGSLKIGKNHKLVKYLECSMLQEKKKKIKEKNREIHPKKRETKYRRKSRKYQRARRTWSY</sequence>
<dbReference type="Gene3D" id="1.10.10.60">
    <property type="entry name" value="Homeodomain-like"/>
    <property type="match status" value="1"/>
</dbReference>
<reference evidence="3 4" key="1">
    <citation type="submission" date="2014-01" db="EMBL/GenBank/DDBJ databases">
        <title>Comparative genomics of Fusobacterium necrophorum wild isolates.</title>
        <authorList>
            <person name="Kittichotirat W."/>
            <person name="Bumgarner R.E."/>
            <person name="Lawrence P."/>
        </authorList>
    </citation>
    <scope>NUCLEOTIDE SEQUENCE [LARGE SCALE GENOMIC DNA]</scope>
    <source>
        <strain evidence="3 4">BL</strain>
    </source>
</reference>
<gene>
    <name evidence="3" type="ORF">FUSO3_09855</name>
</gene>
<dbReference type="InterPro" id="IPR025246">
    <property type="entry name" value="IS30-like_HTH"/>
</dbReference>
<name>A0AB73BUC0_9FUSO</name>
<dbReference type="Pfam" id="PF13936">
    <property type="entry name" value="HTH_38"/>
    <property type="match status" value="1"/>
</dbReference>
<organism evidence="3 4">
    <name type="scientific">Fusobacterium necrophorum BL</name>
    <dbReference type="NCBI Taxonomy" id="1441732"/>
    <lineage>
        <taxon>Bacteria</taxon>
        <taxon>Fusobacteriati</taxon>
        <taxon>Fusobacteriota</taxon>
        <taxon>Fusobacteriia</taxon>
        <taxon>Fusobacteriales</taxon>
        <taxon>Fusobacteriaceae</taxon>
        <taxon>Fusobacterium</taxon>
    </lineage>
</organism>
<evidence type="ECO:0000259" key="2">
    <source>
        <dbReference type="Pfam" id="PF13936"/>
    </source>
</evidence>
<feature type="region of interest" description="Disordered" evidence="1">
    <location>
        <begin position="114"/>
        <end position="147"/>
    </location>
</feature>
<feature type="domain" description="Transposase IS30-like HTH" evidence="2">
    <location>
        <begin position="12"/>
        <end position="55"/>
    </location>
</feature>
<accession>A0AB73BUC0</accession>
<evidence type="ECO:0000256" key="1">
    <source>
        <dbReference type="SAM" id="MobiDB-lite"/>
    </source>
</evidence>
<proteinExistence type="predicted"/>